<feature type="domain" description="AMP-dependent synthetase/ligase" evidence="5">
    <location>
        <begin position="26"/>
        <end position="408"/>
    </location>
</feature>
<keyword evidence="3" id="KW-0276">Fatty acid metabolism</keyword>
<evidence type="ECO:0000256" key="3">
    <source>
        <dbReference type="ARBA" id="ARBA00022832"/>
    </source>
</evidence>
<dbReference type="Pfam" id="PF00501">
    <property type="entry name" value="AMP-binding"/>
    <property type="match status" value="1"/>
</dbReference>
<dbReference type="InterPro" id="IPR042099">
    <property type="entry name" value="ANL_N_sf"/>
</dbReference>
<reference evidence="7 8" key="1">
    <citation type="submission" date="2019-10" db="EMBL/GenBank/DDBJ databases">
        <title>Extracellular Electron Transfer in a Candidatus Methanoperedens spp. Enrichment Culture.</title>
        <authorList>
            <person name="Berger S."/>
            <person name="Rangel Shaw D."/>
            <person name="Berben T."/>
            <person name="In 'T Zandt M."/>
            <person name="Frank J."/>
            <person name="Reimann J."/>
            <person name="Jetten M.S.M."/>
            <person name="Welte C.U."/>
        </authorList>
    </citation>
    <scope>NUCLEOTIDE SEQUENCE [LARGE SCALE GENOMIC DNA]</scope>
    <source>
        <strain evidence="7">SB12</strain>
    </source>
</reference>
<keyword evidence="4" id="KW-0443">Lipid metabolism</keyword>
<dbReference type="Gene3D" id="3.30.300.30">
    <property type="match status" value="1"/>
</dbReference>
<proteinExistence type="inferred from homology"/>
<evidence type="ECO:0000313" key="7">
    <source>
        <dbReference type="EMBL" id="KAB2932246.1"/>
    </source>
</evidence>
<sequence length="547" mass="60681">MQPETRATMMDYQLTIPSILKRARDVHPHKGIVTKMNDESIHRETYGEFYRRTRRLMDALRKAGVKPGDRIGTVGMNHYRHLEVYFAAPSIGAVLHTINVRLFPEQLIYIINNAQDRIIFVDKSLTKMIAAHIGEIKGVERFVIMDDLEAGEAAPLPNVVDYEAFLATGDASAADAEDTYTVNENDPAGLCYTSGTTGNPRGVLYSHRSIYLHSMAICMADTLAVAERETILPVVPMFHVNAWGIPFAAVMTGAKLAFPGKHLLGSALASFLEQEKVTMAAGVPTIWNVLLQHLRKNKHDLSSLHTMVVGGSAAPKAMIEAYDKEFGIRILHAWGMTELSPVGTVSRLRAEMEDWTYEKQLEMRGKQGPAVAGIEIRAIDDQGKDVPRDGKTSGEMIVRGPWVTGSYFGLDAPESFTPDGWFRTGDVVTIDEFGYVMITDRKKDLIKTRGEWISSVEMEGLVLGVSGVLEAAVVARPDDVRGEAPVVFVVARENETVEKKAVIEELKKHFAHWQLPHQDDVRFIDAIPKTSVGKFDKKVLRAQLTAE</sequence>
<feature type="domain" description="AMP-binding enzyme C-terminal" evidence="6">
    <location>
        <begin position="457"/>
        <end position="534"/>
    </location>
</feature>
<dbReference type="GO" id="GO:0016874">
    <property type="term" value="F:ligase activity"/>
    <property type="evidence" value="ECO:0007669"/>
    <property type="project" value="UniProtKB-KW"/>
</dbReference>
<dbReference type="CDD" id="cd12119">
    <property type="entry name" value="ttLC_FACS_AlkK_like"/>
    <property type="match status" value="1"/>
</dbReference>
<keyword evidence="2 7" id="KW-0436">Ligase</keyword>
<dbReference type="AlphaFoldDB" id="A0A833H145"/>
<evidence type="ECO:0000313" key="8">
    <source>
        <dbReference type="Proteomes" id="UP000460298"/>
    </source>
</evidence>
<comment type="similarity">
    <text evidence="1">Belongs to the ATP-dependent AMP-binding enzyme family.</text>
</comment>
<dbReference type="GO" id="GO:0006631">
    <property type="term" value="P:fatty acid metabolic process"/>
    <property type="evidence" value="ECO:0007669"/>
    <property type="project" value="UniProtKB-KW"/>
</dbReference>
<dbReference type="InterPro" id="IPR025110">
    <property type="entry name" value="AMP-bd_C"/>
</dbReference>
<evidence type="ECO:0000256" key="1">
    <source>
        <dbReference type="ARBA" id="ARBA00006432"/>
    </source>
</evidence>
<evidence type="ECO:0000259" key="6">
    <source>
        <dbReference type="Pfam" id="PF13193"/>
    </source>
</evidence>
<dbReference type="Pfam" id="PF13193">
    <property type="entry name" value="AMP-binding_C"/>
    <property type="match status" value="1"/>
</dbReference>
<dbReference type="PROSITE" id="PS00455">
    <property type="entry name" value="AMP_BINDING"/>
    <property type="match status" value="1"/>
</dbReference>
<dbReference type="NCBIfam" id="NF004837">
    <property type="entry name" value="PRK06187.1"/>
    <property type="match status" value="1"/>
</dbReference>
<dbReference type="PANTHER" id="PTHR43859:SF4">
    <property type="entry name" value="BUTANOATE--COA LIGASE AAE1-RELATED"/>
    <property type="match status" value="1"/>
</dbReference>
<evidence type="ECO:0000259" key="5">
    <source>
        <dbReference type="Pfam" id="PF00501"/>
    </source>
</evidence>
<dbReference type="Gene3D" id="3.40.50.12780">
    <property type="entry name" value="N-terminal domain of ligase-like"/>
    <property type="match status" value="1"/>
</dbReference>
<protein>
    <submittedName>
        <fullName evidence="7">Long-chain fatty acid--CoA ligase</fullName>
    </submittedName>
</protein>
<dbReference type="InterPro" id="IPR000873">
    <property type="entry name" value="AMP-dep_synth/lig_dom"/>
</dbReference>
<accession>A0A833H145</accession>
<gene>
    <name evidence="7" type="ORF">F9K24_11630</name>
</gene>
<dbReference type="PANTHER" id="PTHR43859">
    <property type="entry name" value="ACYL-ACTIVATING ENZYME"/>
    <property type="match status" value="1"/>
</dbReference>
<name>A0A833H145_9LEPT</name>
<dbReference type="SUPFAM" id="SSF56801">
    <property type="entry name" value="Acetyl-CoA synthetase-like"/>
    <property type="match status" value="1"/>
</dbReference>
<dbReference type="Proteomes" id="UP000460298">
    <property type="component" value="Unassembled WGS sequence"/>
</dbReference>
<organism evidence="7 8">
    <name type="scientific">Leptonema illini</name>
    <dbReference type="NCBI Taxonomy" id="183"/>
    <lineage>
        <taxon>Bacteria</taxon>
        <taxon>Pseudomonadati</taxon>
        <taxon>Spirochaetota</taxon>
        <taxon>Spirochaetia</taxon>
        <taxon>Leptospirales</taxon>
        <taxon>Leptospiraceae</taxon>
        <taxon>Leptonema</taxon>
    </lineage>
</organism>
<dbReference type="InterPro" id="IPR045851">
    <property type="entry name" value="AMP-bd_C_sf"/>
</dbReference>
<comment type="caution">
    <text evidence="7">The sequence shown here is derived from an EMBL/GenBank/DDBJ whole genome shotgun (WGS) entry which is preliminary data.</text>
</comment>
<evidence type="ECO:0000256" key="2">
    <source>
        <dbReference type="ARBA" id="ARBA00022598"/>
    </source>
</evidence>
<evidence type="ECO:0000256" key="4">
    <source>
        <dbReference type="ARBA" id="ARBA00023098"/>
    </source>
</evidence>
<dbReference type="EMBL" id="WBUI01000010">
    <property type="protein sequence ID" value="KAB2932246.1"/>
    <property type="molecule type" value="Genomic_DNA"/>
</dbReference>
<dbReference type="InterPro" id="IPR020845">
    <property type="entry name" value="AMP-binding_CS"/>
</dbReference>